<proteinExistence type="predicted"/>
<dbReference type="RefSeq" id="WP_169248757.1">
    <property type="nucleotide sequence ID" value="NZ_SPMZ01000027.1"/>
</dbReference>
<gene>
    <name evidence="3" type="ORF">E4P82_10010</name>
</gene>
<sequence>MPAIVEGMIELRLCLRTPPKRTPSLRVALRSLARLARLERGCLETHLFTESCDPRCLCYVEAWDTEDNLRSMLCSEHFTRLVELMETATEPPMLDFRTITAIRGLEFAWQARHGQNDPQPGEADDPALSAMATDPPP</sequence>
<reference evidence="3 4" key="1">
    <citation type="submission" date="2019-03" db="EMBL/GenBank/DDBJ databases">
        <title>Metabolic reconstructions from genomes of highly enriched 'Candidatus Accumulibacter' and 'Candidatus Competibacter' bioreactor populations.</title>
        <authorList>
            <person name="Annavajhala M.K."/>
            <person name="Welles L."/>
            <person name="Abbas B."/>
            <person name="Sorokin D."/>
            <person name="Park H."/>
            <person name="Van Loosdrecht M."/>
            <person name="Chandran K."/>
        </authorList>
    </citation>
    <scope>NUCLEOTIDE SEQUENCE [LARGE SCALE GENOMIC DNA]</scope>
    <source>
        <strain evidence="3 4">SBR_G</strain>
    </source>
</reference>
<evidence type="ECO:0000259" key="2">
    <source>
        <dbReference type="Pfam" id="PF03992"/>
    </source>
</evidence>
<dbReference type="Pfam" id="PF03992">
    <property type="entry name" value="ABM"/>
    <property type="match status" value="1"/>
</dbReference>
<accession>A0ABX1TLB6</accession>
<dbReference type="EMBL" id="SPMZ01000027">
    <property type="protein sequence ID" value="NMQ19501.1"/>
    <property type="molecule type" value="Genomic_DNA"/>
</dbReference>
<dbReference type="InterPro" id="IPR011008">
    <property type="entry name" value="Dimeric_a/b-barrel"/>
</dbReference>
<dbReference type="Gene3D" id="3.30.70.100">
    <property type="match status" value="1"/>
</dbReference>
<organism evidence="3 4">
    <name type="scientific">Candidatus Competibacter phosphatis</name>
    <dbReference type="NCBI Taxonomy" id="221280"/>
    <lineage>
        <taxon>Bacteria</taxon>
        <taxon>Pseudomonadati</taxon>
        <taxon>Pseudomonadota</taxon>
        <taxon>Gammaproteobacteria</taxon>
        <taxon>Candidatus Competibacteraceae</taxon>
        <taxon>Candidatus Competibacter</taxon>
    </lineage>
</organism>
<keyword evidence="4" id="KW-1185">Reference proteome</keyword>
<evidence type="ECO:0000256" key="1">
    <source>
        <dbReference type="SAM" id="MobiDB-lite"/>
    </source>
</evidence>
<evidence type="ECO:0000313" key="3">
    <source>
        <dbReference type="EMBL" id="NMQ19501.1"/>
    </source>
</evidence>
<protein>
    <recommendedName>
        <fullName evidence="2">ABM domain-containing protein</fullName>
    </recommendedName>
</protein>
<dbReference type="Proteomes" id="UP000760480">
    <property type="component" value="Unassembled WGS sequence"/>
</dbReference>
<dbReference type="InterPro" id="IPR007138">
    <property type="entry name" value="ABM_dom"/>
</dbReference>
<evidence type="ECO:0000313" key="4">
    <source>
        <dbReference type="Proteomes" id="UP000760480"/>
    </source>
</evidence>
<feature type="region of interest" description="Disordered" evidence="1">
    <location>
        <begin position="113"/>
        <end position="137"/>
    </location>
</feature>
<feature type="domain" description="ABM" evidence="2">
    <location>
        <begin position="15"/>
        <end position="83"/>
    </location>
</feature>
<name>A0ABX1TLB6_9GAMM</name>
<comment type="caution">
    <text evidence="3">The sequence shown here is derived from an EMBL/GenBank/DDBJ whole genome shotgun (WGS) entry which is preliminary data.</text>
</comment>
<dbReference type="SUPFAM" id="SSF54909">
    <property type="entry name" value="Dimeric alpha+beta barrel"/>
    <property type="match status" value="1"/>
</dbReference>